<dbReference type="Gene3D" id="3.40.50.150">
    <property type="entry name" value="Vaccinia Virus protein VP39"/>
    <property type="match status" value="1"/>
</dbReference>
<dbReference type="Proteomes" id="UP000178602">
    <property type="component" value="Unassembled WGS sequence"/>
</dbReference>
<accession>A0A1F4T682</accession>
<proteinExistence type="predicted"/>
<evidence type="ECO:0000313" key="2">
    <source>
        <dbReference type="EMBL" id="OGC28060.1"/>
    </source>
</evidence>
<dbReference type="PANTHER" id="PTHR43591:SF24">
    <property type="entry name" value="2-METHOXY-6-POLYPRENYL-1,4-BENZOQUINOL METHYLASE, MITOCHONDRIAL"/>
    <property type="match status" value="1"/>
</dbReference>
<evidence type="ECO:0000313" key="3">
    <source>
        <dbReference type="Proteomes" id="UP000178602"/>
    </source>
</evidence>
<dbReference type="Pfam" id="PF08241">
    <property type="entry name" value="Methyltransf_11"/>
    <property type="match status" value="1"/>
</dbReference>
<dbReference type="AlphaFoldDB" id="A0A1F4T682"/>
<reference evidence="2 3" key="1">
    <citation type="journal article" date="2016" name="Nat. Commun.">
        <title>Thousands of microbial genomes shed light on interconnected biogeochemical processes in an aquifer system.</title>
        <authorList>
            <person name="Anantharaman K."/>
            <person name="Brown C.T."/>
            <person name="Hug L.A."/>
            <person name="Sharon I."/>
            <person name="Castelle C.J."/>
            <person name="Probst A.J."/>
            <person name="Thomas B.C."/>
            <person name="Singh A."/>
            <person name="Wilkins M.J."/>
            <person name="Karaoz U."/>
            <person name="Brodie E.L."/>
            <person name="Williams K.H."/>
            <person name="Hubbard S.S."/>
            <person name="Banfield J.F."/>
        </authorList>
    </citation>
    <scope>NUCLEOTIDE SEQUENCE [LARGE SCALE GENOMIC DNA]</scope>
</reference>
<gene>
    <name evidence="2" type="ORF">A3K49_03575</name>
</gene>
<organism evidence="2 3">
    <name type="scientific">candidate division WOR-1 bacterium RIFOXYC12_FULL_54_18</name>
    <dbReference type="NCBI Taxonomy" id="1802584"/>
    <lineage>
        <taxon>Bacteria</taxon>
        <taxon>Bacillati</taxon>
        <taxon>Saganbacteria</taxon>
    </lineage>
</organism>
<dbReference type="InterPro" id="IPR029063">
    <property type="entry name" value="SAM-dependent_MTases_sf"/>
</dbReference>
<dbReference type="GO" id="GO:0008757">
    <property type="term" value="F:S-adenosylmethionine-dependent methyltransferase activity"/>
    <property type="evidence" value="ECO:0007669"/>
    <property type="project" value="InterPro"/>
</dbReference>
<protein>
    <recommendedName>
        <fullName evidence="1">Methyltransferase type 11 domain-containing protein</fullName>
    </recommendedName>
</protein>
<dbReference type="InterPro" id="IPR013216">
    <property type="entry name" value="Methyltransf_11"/>
</dbReference>
<dbReference type="PANTHER" id="PTHR43591">
    <property type="entry name" value="METHYLTRANSFERASE"/>
    <property type="match status" value="1"/>
</dbReference>
<evidence type="ECO:0000259" key="1">
    <source>
        <dbReference type="Pfam" id="PF08241"/>
    </source>
</evidence>
<name>A0A1F4T682_UNCSA</name>
<feature type="domain" description="Methyltransferase type 11" evidence="1">
    <location>
        <begin position="46"/>
        <end position="132"/>
    </location>
</feature>
<dbReference type="EMBL" id="MEUG01000001">
    <property type="protein sequence ID" value="OGC28060.1"/>
    <property type="molecule type" value="Genomic_DNA"/>
</dbReference>
<sequence length="227" mass="25473">MALEFRGAIAKGYEAWFSTIKGRFADRLEKKVLAGLVKIRPGDKVLDVGCGTGHFSVFFSELGGTVTGLELSPEMLAEATRLYGNKGVSFLPGNAYKLPFADRSFDLVTMITVLELLDDPRKALNEAFRVGKGKVLIGILNRNGIINWRRQKMGEGIWRQVNFYTLTEVKELLGHDKKISWQGTLHLPLPATEQALGWREKIETWLSFFKLPNSSFIGILAEKKVRN</sequence>
<comment type="caution">
    <text evidence="2">The sequence shown here is derived from an EMBL/GenBank/DDBJ whole genome shotgun (WGS) entry which is preliminary data.</text>
</comment>
<dbReference type="CDD" id="cd02440">
    <property type="entry name" value="AdoMet_MTases"/>
    <property type="match status" value="1"/>
</dbReference>
<dbReference type="SUPFAM" id="SSF53335">
    <property type="entry name" value="S-adenosyl-L-methionine-dependent methyltransferases"/>
    <property type="match status" value="1"/>
</dbReference>